<accession>A0AB94IYC7</accession>
<dbReference type="RefSeq" id="WP_015556836.1">
    <property type="nucleotide sequence ID" value="NC_021038.1"/>
</dbReference>
<feature type="binding site" evidence="2">
    <location>
        <position position="245"/>
    </location>
    <ligand>
        <name>Co(2+)</name>
        <dbReference type="ChEBI" id="CHEBI:48828"/>
    </ligand>
</feature>
<keyword evidence="2" id="KW-0479">Metal-binding</keyword>
<dbReference type="GO" id="GO:0016852">
    <property type="term" value="F:sirohydrochlorin cobaltochelatase activity"/>
    <property type="evidence" value="ECO:0007669"/>
    <property type="project" value="UniProtKB-EC"/>
</dbReference>
<dbReference type="Gene3D" id="3.40.50.1400">
    <property type="match status" value="2"/>
</dbReference>
<dbReference type="CDD" id="cd03412">
    <property type="entry name" value="CbiK_N"/>
    <property type="match status" value="1"/>
</dbReference>
<dbReference type="Proteomes" id="UP000008957">
    <property type="component" value="Chromosome"/>
</dbReference>
<feature type="binding site" evidence="2">
    <location>
        <position position="180"/>
    </location>
    <ligand>
        <name>Co(2+)</name>
        <dbReference type="ChEBI" id="CHEBI:48828"/>
    </ligand>
</feature>
<feature type="signal peptide" evidence="3">
    <location>
        <begin position="1"/>
        <end position="22"/>
    </location>
</feature>
<sequence>MNKFVCVMLVAAALLSASPAWSAHGDAKPDKMGILVSSFGTSMPEARPAIDNLVEAAKKAFPDAEVRLAFTSNIIRRKIARERNEVVPTPVQALAAMNDEGFTHVYVMPTHIIPGEEYDEMQNVVDAFASLKGKYGFKKIALGAPCLNGVEDCDKMAKLLMTRFEKQLKDKGTAIVLMGHGTPEHIAHAMYSQLQFSLDKVAYGRFFLGTVEAEPKVEDVIRALKRHKDIRKLVISPLMIVAGDHANNDLAGADDEESWLNVLKKAGYKDVTPYLVGLGQDENIAKSFVERIREMM</sequence>
<organism evidence="4 5">
    <name type="scientific">Fretibacterium fastidiosum</name>
    <dbReference type="NCBI Taxonomy" id="651822"/>
    <lineage>
        <taxon>Bacteria</taxon>
        <taxon>Thermotogati</taxon>
        <taxon>Synergistota</taxon>
        <taxon>Synergistia</taxon>
        <taxon>Synergistales</taxon>
        <taxon>Aminobacteriaceae</taxon>
        <taxon>Fretibacterium</taxon>
    </lineage>
</organism>
<protein>
    <submittedName>
        <fullName evidence="4">Cobalamin biosynthesis protein CbiK, Co2+ chelatase</fullName>
        <ecNumber evidence="4">4.99.1.3</ecNumber>
    </submittedName>
</protein>
<dbReference type="EC" id="4.99.1.3" evidence="4"/>
<feature type="chain" id="PRO_5044490818" evidence="3">
    <location>
        <begin position="23"/>
        <end position="296"/>
    </location>
</feature>
<feature type="binding site" evidence="2">
    <location>
        <position position="212"/>
    </location>
    <ligand>
        <name>Co(2+)</name>
        <dbReference type="ChEBI" id="CHEBI:48828"/>
    </ligand>
</feature>
<dbReference type="Pfam" id="PF06180">
    <property type="entry name" value="CbiK"/>
    <property type="match status" value="1"/>
</dbReference>
<keyword evidence="5" id="KW-1185">Reference proteome</keyword>
<gene>
    <name evidence="4" type="ORF">SY1_17900</name>
</gene>
<evidence type="ECO:0000256" key="3">
    <source>
        <dbReference type="SAM" id="SignalP"/>
    </source>
</evidence>
<evidence type="ECO:0000313" key="4">
    <source>
        <dbReference type="EMBL" id="CBL28689.1"/>
    </source>
</evidence>
<keyword evidence="3" id="KW-0732">Signal</keyword>
<keyword evidence="4" id="KW-0456">Lyase</keyword>
<dbReference type="GO" id="GO:0019251">
    <property type="term" value="P:anaerobic cobalamin biosynthetic process"/>
    <property type="evidence" value="ECO:0007669"/>
    <property type="project" value="InterPro"/>
</dbReference>
<dbReference type="PIRSF" id="PIRSF033579">
    <property type="entry name" value="Anaer_Co_chel"/>
    <property type="match status" value="1"/>
</dbReference>
<reference evidence="4 5" key="2">
    <citation type="submission" date="2010-03" db="EMBL/GenBank/DDBJ databases">
        <authorList>
            <person name="Pajon A."/>
        </authorList>
    </citation>
    <scope>NUCLEOTIDE SEQUENCE [LARGE SCALE GENOMIC DNA]</scope>
    <source>
        <strain evidence="4 5">SGP1</strain>
    </source>
</reference>
<dbReference type="EMBL" id="FP929056">
    <property type="protein sequence ID" value="CBL28689.1"/>
    <property type="molecule type" value="Genomic_DNA"/>
</dbReference>
<dbReference type="GO" id="GO:0046872">
    <property type="term" value="F:metal ion binding"/>
    <property type="evidence" value="ECO:0007669"/>
    <property type="project" value="UniProtKB-KW"/>
</dbReference>
<dbReference type="KEGG" id="sbr:SY1_17900"/>
<keyword evidence="2" id="KW-0170">Cobalt</keyword>
<proteinExistence type="predicted"/>
<dbReference type="SUPFAM" id="SSF53800">
    <property type="entry name" value="Chelatase"/>
    <property type="match status" value="1"/>
</dbReference>
<feature type="active site" description="Proton acceptor" evidence="1">
    <location>
        <position position="180"/>
    </location>
</feature>
<dbReference type="AlphaFoldDB" id="A0AB94IYC7"/>
<evidence type="ECO:0000256" key="1">
    <source>
        <dbReference type="PIRSR" id="PIRSR033579-1"/>
    </source>
</evidence>
<evidence type="ECO:0000256" key="2">
    <source>
        <dbReference type="PIRSR" id="PIRSR033579-3"/>
    </source>
</evidence>
<reference evidence="5" key="1">
    <citation type="submission" date="2010-03" db="EMBL/GenBank/DDBJ databases">
        <title>The genome sequence of Synergistetes sp. SGP1.</title>
        <authorList>
            <consortium name="metaHIT consortium -- http://www.metahit.eu/"/>
            <person name="Pajon A."/>
            <person name="Turner K."/>
            <person name="Parkhill J."/>
            <person name="Wade W."/>
            <person name="Vartoukian S."/>
        </authorList>
    </citation>
    <scope>NUCLEOTIDE SEQUENCE [LARGE SCALE GENOMIC DNA]</scope>
    <source>
        <strain evidence="5">SGP1</strain>
    </source>
</reference>
<evidence type="ECO:0000313" key="5">
    <source>
        <dbReference type="Proteomes" id="UP000008957"/>
    </source>
</evidence>
<dbReference type="InterPro" id="IPR010388">
    <property type="entry name" value="Anaerobic_Co-chelatase"/>
</dbReference>
<name>A0AB94IYC7_9BACT</name>